<name>A0A1G7B7E0_9BACT</name>
<dbReference type="InterPro" id="IPR003675">
    <property type="entry name" value="Rce1/LyrA-like_dom"/>
</dbReference>
<feature type="transmembrane region" description="Helical" evidence="1">
    <location>
        <begin position="172"/>
        <end position="189"/>
    </location>
</feature>
<keyword evidence="1" id="KW-0812">Transmembrane</keyword>
<keyword evidence="3" id="KW-0378">Hydrolase</keyword>
<evidence type="ECO:0000313" key="4">
    <source>
        <dbReference type="Proteomes" id="UP000243205"/>
    </source>
</evidence>
<keyword evidence="1" id="KW-1133">Transmembrane helix</keyword>
<evidence type="ECO:0000256" key="1">
    <source>
        <dbReference type="SAM" id="Phobius"/>
    </source>
</evidence>
<reference evidence="4" key="1">
    <citation type="submission" date="2016-10" db="EMBL/GenBank/DDBJ databases">
        <authorList>
            <person name="Varghese N."/>
            <person name="Submissions S."/>
        </authorList>
    </citation>
    <scope>NUCLEOTIDE SEQUENCE [LARGE SCALE GENOMIC DNA]</scope>
    <source>
        <strain evidence="4">DSM 8987</strain>
    </source>
</reference>
<dbReference type="Pfam" id="PF02517">
    <property type="entry name" value="Rce1-like"/>
    <property type="match status" value="1"/>
</dbReference>
<dbReference type="GO" id="GO:0004175">
    <property type="term" value="F:endopeptidase activity"/>
    <property type="evidence" value="ECO:0007669"/>
    <property type="project" value="UniProtKB-ARBA"/>
</dbReference>
<dbReference type="GO" id="GO:0006508">
    <property type="term" value="P:proteolysis"/>
    <property type="evidence" value="ECO:0007669"/>
    <property type="project" value="UniProtKB-KW"/>
</dbReference>
<feature type="transmembrane region" description="Helical" evidence="1">
    <location>
        <begin position="31"/>
        <end position="50"/>
    </location>
</feature>
<gene>
    <name evidence="3" type="ORF">SAMN05661003_105102</name>
</gene>
<dbReference type="AlphaFoldDB" id="A0A1G7B7E0"/>
<feature type="transmembrane region" description="Helical" evidence="1">
    <location>
        <begin position="147"/>
        <end position="166"/>
    </location>
</feature>
<keyword evidence="4" id="KW-1185">Reference proteome</keyword>
<protein>
    <submittedName>
        <fullName evidence="3">CAAX prenyl protease-related protein</fullName>
    </submittedName>
</protein>
<feature type="transmembrane region" description="Helical" evidence="1">
    <location>
        <begin position="7"/>
        <end position="25"/>
    </location>
</feature>
<keyword evidence="1" id="KW-0472">Membrane</keyword>
<dbReference type="Proteomes" id="UP000243205">
    <property type="component" value="Unassembled WGS sequence"/>
</dbReference>
<feature type="domain" description="CAAX prenyl protease 2/Lysostaphin resistance protein A-like" evidence="2">
    <location>
        <begin position="112"/>
        <end position="206"/>
    </location>
</feature>
<feature type="transmembrane region" description="Helical" evidence="1">
    <location>
        <begin position="194"/>
        <end position="213"/>
    </location>
</feature>
<dbReference type="STRING" id="57664.SAMN05661003_105102"/>
<organism evidence="3 4">
    <name type="scientific">Desulfuromonas thiophila</name>
    <dbReference type="NCBI Taxonomy" id="57664"/>
    <lineage>
        <taxon>Bacteria</taxon>
        <taxon>Pseudomonadati</taxon>
        <taxon>Thermodesulfobacteriota</taxon>
        <taxon>Desulfuromonadia</taxon>
        <taxon>Desulfuromonadales</taxon>
        <taxon>Desulfuromonadaceae</taxon>
        <taxon>Desulfuromonas</taxon>
    </lineage>
</organism>
<dbReference type="EMBL" id="FNAQ01000005">
    <property type="protein sequence ID" value="SDE23034.1"/>
    <property type="molecule type" value="Genomic_DNA"/>
</dbReference>
<evidence type="ECO:0000259" key="2">
    <source>
        <dbReference type="Pfam" id="PF02517"/>
    </source>
</evidence>
<feature type="transmembrane region" description="Helical" evidence="1">
    <location>
        <begin position="103"/>
        <end position="126"/>
    </location>
</feature>
<sequence length="219" mass="24668">MAFYRKPWFPFTLPFLLYFIAIETARHLPQWQHLLFLAGISLAGAALWSWRARFLFLLQLPRQAVGTECLIGLLAGGGNAIFWQLGLQLGWLRPASLVWPSHWSSSLVLTTSLLSVLCFVLLLPVLEELFWRAFMLRYLIAPDFTRIPLGTAQPFAFVTVVALAAIPAGEGLLVGTCFSAILYNLLLIWRKNLLCGIVAHSLANALIALQFQLHQFRLY</sequence>
<feature type="transmembrane region" description="Helical" evidence="1">
    <location>
        <begin position="70"/>
        <end position="91"/>
    </location>
</feature>
<dbReference type="OrthoDB" id="9787923at2"/>
<keyword evidence="3" id="KW-0645">Protease</keyword>
<dbReference type="GO" id="GO:0080120">
    <property type="term" value="P:CAAX-box protein maturation"/>
    <property type="evidence" value="ECO:0007669"/>
    <property type="project" value="UniProtKB-ARBA"/>
</dbReference>
<proteinExistence type="predicted"/>
<accession>A0A1G7B7E0</accession>
<dbReference type="RefSeq" id="WP_092077728.1">
    <property type="nucleotide sequence ID" value="NZ_FNAQ01000005.1"/>
</dbReference>
<evidence type="ECO:0000313" key="3">
    <source>
        <dbReference type="EMBL" id="SDE23034.1"/>
    </source>
</evidence>